<reference evidence="1 2" key="1">
    <citation type="submission" date="2018-02" db="EMBL/GenBank/DDBJ databases">
        <title>Draft genome of wild Prunus yedoensis var. nudiflora.</title>
        <authorList>
            <person name="Baek S."/>
            <person name="Kim J.-H."/>
            <person name="Choi K."/>
            <person name="Kim G.-B."/>
            <person name="Cho A."/>
            <person name="Jang H."/>
            <person name="Shin C.-H."/>
            <person name="Yu H.-J."/>
            <person name="Mun J.-H."/>
        </authorList>
    </citation>
    <scope>NUCLEOTIDE SEQUENCE [LARGE SCALE GENOMIC DNA]</scope>
    <source>
        <strain evidence="2">cv. Jeju island</strain>
        <tissue evidence="1">Leaf</tissue>
    </source>
</reference>
<keyword evidence="2" id="KW-1185">Reference proteome</keyword>
<organism evidence="1 2">
    <name type="scientific">Prunus yedoensis var. nudiflora</name>
    <dbReference type="NCBI Taxonomy" id="2094558"/>
    <lineage>
        <taxon>Eukaryota</taxon>
        <taxon>Viridiplantae</taxon>
        <taxon>Streptophyta</taxon>
        <taxon>Embryophyta</taxon>
        <taxon>Tracheophyta</taxon>
        <taxon>Spermatophyta</taxon>
        <taxon>Magnoliopsida</taxon>
        <taxon>eudicotyledons</taxon>
        <taxon>Gunneridae</taxon>
        <taxon>Pentapetalae</taxon>
        <taxon>rosids</taxon>
        <taxon>fabids</taxon>
        <taxon>Rosales</taxon>
        <taxon>Rosaceae</taxon>
        <taxon>Amygdaloideae</taxon>
        <taxon>Amygdaleae</taxon>
        <taxon>Prunus</taxon>
    </lineage>
</organism>
<accession>A0A314Y8H0</accession>
<proteinExistence type="predicted"/>
<name>A0A314Y8H0_PRUYE</name>
<comment type="caution">
    <text evidence="1">The sequence shown here is derived from an EMBL/GenBank/DDBJ whole genome shotgun (WGS) entry which is preliminary data.</text>
</comment>
<dbReference type="EMBL" id="PJQY01001519">
    <property type="protein sequence ID" value="PQQ01920.1"/>
    <property type="molecule type" value="Genomic_DNA"/>
</dbReference>
<protein>
    <submittedName>
        <fullName evidence="1">Uncharacterized protein</fullName>
    </submittedName>
</protein>
<evidence type="ECO:0000313" key="2">
    <source>
        <dbReference type="Proteomes" id="UP000250321"/>
    </source>
</evidence>
<sequence>MSSEEARECNNILVDAFNEDEAAFSNDLYDFAPVPTTLRNMVLGPYFHGRMPSSVVKVMRLQQKDICLLRKYLNWQGWDRPKLMRGWPTSGLEKWNKWLDRLSSLCNTQWREEGIYDAIMLLK</sequence>
<gene>
    <name evidence="1" type="ORF">Pyn_41166</name>
</gene>
<evidence type="ECO:0000313" key="1">
    <source>
        <dbReference type="EMBL" id="PQQ01920.1"/>
    </source>
</evidence>
<dbReference type="Proteomes" id="UP000250321">
    <property type="component" value="Unassembled WGS sequence"/>
</dbReference>
<dbReference type="AlphaFoldDB" id="A0A314Y8H0"/>